<dbReference type="HOGENOM" id="CLU_000288_34_23_1"/>
<organism evidence="3 4">
    <name type="scientific">Penicillium italicum</name>
    <name type="common">Blue mold</name>
    <dbReference type="NCBI Taxonomy" id="40296"/>
    <lineage>
        <taxon>Eukaryota</taxon>
        <taxon>Fungi</taxon>
        <taxon>Dikarya</taxon>
        <taxon>Ascomycota</taxon>
        <taxon>Pezizomycotina</taxon>
        <taxon>Eurotiomycetes</taxon>
        <taxon>Eurotiomycetidae</taxon>
        <taxon>Eurotiales</taxon>
        <taxon>Aspergillaceae</taxon>
        <taxon>Penicillium</taxon>
    </lineage>
</organism>
<evidence type="ECO:0000313" key="4">
    <source>
        <dbReference type="Proteomes" id="UP000030104"/>
    </source>
</evidence>
<dbReference type="AlphaFoldDB" id="A0A0A2L1P4"/>
<protein>
    <recommendedName>
        <fullName evidence="2">Nephrocystin 3-like N-terminal domain-containing protein</fullName>
    </recommendedName>
</protein>
<evidence type="ECO:0000313" key="3">
    <source>
        <dbReference type="EMBL" id="KGO73992.1"/>
    </source>
</evidence>
<dbReference type="SUPFAM" id="SSF52540">
    <property type="entry name" value="P-loop containing nucleoside triphosphate hydrolases"/>
    <property type="match status" value="1"/>
</dbReference>
<keyword evidence="4" id="KW-1185">Reference proteome</keyword>
<feature type="domain" description="Nephrocystin 3-like N-terminal" evidence="2">
    <location>
        <begin position="243"/>
        <end position="321"/>
    </location>
</feature>
<name>A0A0A2L1P4_PENIT</name>
<dbReference type="PANTHER" id="PTHR10039:SF15">
    <property type="entry name" value="NACHT DOMAIN-CONTAINING PROTEIN"/>
    <property type="match status" value="1"/>
</dbReference>
<gene>
    <name evidence="3" type="ORF">PITC_040120</name>
</gene>
<accession>A0A0A2L1P4</accession>
<dbReference type="EMBL" id="JQGA01000739">
    <property type="protein sequence ID" value="KGO73992.1"/>
    <property type="molecule type" value="Genomic_DNA"/>
</dbReference>
<dbReference type="InterPro" id="IPR027417">
    <property type="entry name" value="P-loop_NTPase"/>
</dbReference>
<dbReference type="PANTHER" id="PTHR10039">
    <property type="entry name" value="AMELOGENIN"/>
    <property type="match status" value="1"/>
</dbReference>
<dbReference type="InterPro" id="IPR056884">
    <property type="entry name" value="NPHP3-like_N"/>
</dbReference>
<dbReference type="OMA" id="PWISEID"/>
<keyword evidence="1" id="KW-0677">Repeat</keyword>
<evidence type="ECO:0000256" key="1">
    <source>
        <dbReference type="ARBA" id="ARBA00022737"/>
    </source>
</evidence>
<evidence type="ECO:0000259" key="2">
    <source>
        <dbReference type="Pfam" id="PF24883"/>
    </source>
</evidence>
<dbReference type="Gene3D" id="3.40.50.300">
    <property type="entry name" value="P-loop containing nucleotide triphosphate hydrolases"/>
    <property type="match status" value="1"/>
</dbReference>
<dbReference type="Proteomes" id="UP000030104">
    <property type="component" value="Unassembled WGS sequence"/>
</dbReference>
<dbReference type="PhylomeDB" id="A0A0A2L1P4"/>
<reference evidence="3 4" key="1">
    <citation type="journal article" date="2015" name="Mol. Plant Microbe Interact.">
        <title>Genome, transcriptome, and functional analyses of Penicillium expansum provide new insights into secondary metabolism and pathogenicity.</title>
        <authorList>
            <person name="Ballester A.R."/>
            <person name="Marcet-Houben M."/>
            <person name="Levin E."/>
            <person name="Sela N."/>
            <person name="Selma-Lazaro C."/>
            <person name="Carmona L."/>
            <person name="Wisniewski M."/>
            <person name="Droby S."/>
            <person name="Gonzalez-Candelas L."/>
            <person name="Gabaldon T."/>
        </authorList>
    </citation>
    <scope>NUCLEOTIDE SEQUENCE [LARGE SCALE GENOMIC DNA]</scope>
    <source>
        <strain evidence="3 4">PHI-1</strain>
    </source>
</reference>
<sequence length="415" mass="47269">MSFGFGVGDFLATLKLADELKKRFAQAPSEFKAISGEIKSLWAVLHDLNDIPKEGLSVRQKSEMESIVQKGREVLLEIEEKLSKSNVLAFATSNWKSKALRAWSRINWDPAEVKSLRSRITSCISLFKLVMGKINQELTLEIGAEVHSMKENHETQLRNEMLPWISEIDSSTRQHKVFNMRREGAGKWFLESEQFLLWIACKMSKTLLCTGVPGAGKAVLASILIDTLEEKFACDDSGNPGLHGSISDLYSQRQHSSSHLSEKEVQKELELVISRCGEVFFLIDALDECLDVRVRRQFLIWIEKILTFNDNTNIKVLVTTRHDDKFGNAFLSKDLTLEIKASREGVESFLDANLDYLPMFIQRNPNLWGYIRNQIIESAGAMFLLGHLYYSQRKVAEEPESVLDRCSAWGIMDWL</sequence>
<dbReference type="Pfam" id="PF24883">
    <property type="entry name" value="NPHP3_N"/>
    <property type="match status" value="2"/>
</dbReference>
<feature type="domain" description="Nephrocystin 3-like N-terminal" evidence="2">
    <location>
        <begin position="184"/>
        <end position="231"/>
    </location>
</feature>
<dbReference type="STRING" id="40296.A0A0A2L1P4"/>
<comment type="caution">
    <text evidence="3">The sequence shown here is derived from an EMBL/GenBank/DDBJ whole genome shotgun (WGS) entry which is preliminary data.</text>
</comment>
<dbReference type="OrthoDB" id="4368154at2759"/>
<proteinExistence type="predicted"/>